<keyword evidence="2" id="KW-1185">Reference proteome</keyword>
<evidence type="ECO:0000313" key="2">
    <source>
        <dbReference type="Proteomes" id="UP000317421"/>
    </source>
</evidence>
<sequence length="205" mass="22077">MAFRAMKHWLRRDSDGSSASGRDHLELVRNRVRSAMIGSPPAPWSVCVSYPIGGLTEVGFADDSDLLLVVSFAGRGLFDCLTGTLIDRNSDEPCQEWYDEQRLIATGIGSLCGTQIRLSGLHGGGLVSSGRDGWWAQRLDLDWPDSSLLLGGPGGWIYDNQTAFAKLAVEREVRAFGFSPTGQSLVIATSSDLTIINSASSASPR</sequence>
<dbReference type="EMBL" id="SJPR01000001">
    <property type="protein sequence ID" value="TWU00262.1"/>
    <property type="molecule type" value="Genomic_DNA"/>
</dbReference>
<accession>A0A5C6AMN3</accession>
<name>A0A5C6AMN3_9BACT</name>
<reference evidence="1 2" key="1">
    <citation type="submission" date="2019-02" db="EMBL/GenBank/DDBJ databases">
        <title>Deep-cultivation of Planctomycetes and their phenomic and genomic characterization uncovers novel biology.</title>
        <authorList>
            <person name="Wiegand S."/>
            <person name="Jogler M."/>
            <person name="Boedeker C."/>
            <person name="Pinto D."/>
            <person name="Vollmers J."/>
            <person name="Rivas-Marin E."/>
            <person name="Kohn T."/>
            <person name="Peeters S.H."/>
            <person name="Heuer A."/>
            <person name="Rast P."/>
            <person name="Oberbeckmann S."/>
            <person name="Bunk B."/>
            <person name="Jeske O."/>
            <person name="Meyerdierks A."/>
            <person name="Storesund J.E."/>
            <person name="Kallscheuer N."/>
            <person name="Luecker S."/>
            <person name="Lage O.M."/>
            <person name="Pohl T."/>
            <person name="Merkel B.J."/>
            <person name="Hornburger P."/>
            <person name="Mueller R.-W."/>
            <person name="Bruemmer F."/>
            <person name="Labrenz M."/>
            <person name="Spormann A.M."/>
            <person name="Op Den Camp H."/>
            <person name="Overmann J."/>
            <person name="Amann R."/>
            <person name="Jetten M.S.M."/>
            <person name="Mascher T."/>
            <person name="Medema M.H."/>
            <person name="Devos D.P."/>
            <person name="Kaster A.-K."/>
            <person name="Ovreas L."/>
            <person name="Rohde M."/>
            <person name="Galperin M.Y."/>
            <person name="Jogler C."/>
        </authorList>
    </citation>
    <scope>NUCLEOTIDE SEQUENCE [LARGE SCALE GENOMIC DNA]</scope>
    <source>
        <strain evidence="1 2">Pla108</strain>
    </source>
</reference>
<dbReference type="Proteomes" id="UP000317421">
    <property type="component" value="Unassembled WGS sequence"/>
</dbReference>
<evidence type="ECO:0000313" key="1">
    <source>
        <dbReference type="EMBL" id="TWU00262.1"/>
    </source>
</evidence>
<dbReference type="AlphaFoldDB" id="A0A5C6AMN3"/>
<protein>
    <submittedName>
        <fullName evidence="1">Uncharacterized protein</fullName>
    </submittedName>
</protein>
<proteinExistence type="predicted"/>
<gene>
    <name evidence="1" type="ORF">Pla108_12090</name>
</gene>
<comment type="caution">
    <text evidence="1">The sequence shown here is derived from an EMBL/GenBank/DDBJ whole genome shotgun (WGS) entry which is preliminary data.</text>
</comment>
<organism evidence="1 2">
    <name type="scientific">Botrimarina colliarenosi</name>
    <dbReference type="NCBI Taxonomy" id="2528001"/>
    <lineage>
        <taxon>Bacteria</taxon>
        <taxon>Pseudomonadati</taxon>
        <taxon>Planctomycetota</taxon>
        <taxon>Planctomycetia</taxon>
        <taxon>Pirellulales</taxon>
        <taxon>Lacipirellulaceae</taxon>
        <taxon>Botrimarina</taxon>
    </lineage>
</organism>